<dbReference type="eggNOG" id="KOG3637">
    <property type="taxonomic scope" value="Eukaryota"/>
</dbReference>
<dbReference type="PROSITE" id="PS51470">
    <property type="entry name" value="FG_GAP"/>
    <property type="match status" value="1"/>
</dbReference>
<evidence type="ECO:0000256" key="9">
    <source>
        <dbReference type="PROSITE-ProRule" id="PRU00803"/>
    </source>
</evidence>
<dbReference type="InterPro" id="IPR028994">
    <property type="entry name" value="Integrin_alpha_N"/>
</dbReference>
<comment type="subcellular location">
    <subcellularLocation>
        <location evidence="1">Membrane</location>
        <topology evidence="1">Single-pass type I membrane protein</topology>
    </subcellularLocation>
</comment>
<dbReference type="InterPro" id="IPR036465">
    <property type="entry name" value="vWFA_dom_sf"/>
</dbReference>
<keyword evidence="7" id="KW-0675">Receptor</keyword>
<evidence type="ECO:0000256" key="1">
    <source>
        <dbReference type="ARBA" id="ARBA00004479"/>
    </source>
</evidence>
<dbReference type="Gene3D" id="2.130.10.130">
    <property type="entry name" value="Integrin alpha, N-terminal"/>
    <property type="match status" value="1"/>
</dbReference>
<dbReference type="Gene3D" id="3.40.50.410">
    <property type="entry name" value="von Willebrand factor, type A domain"/>
    <property type="match status" value="1"/>
</dbReference>
<reference evidence="11 12" key="1">
    <citation type="journal article" date="2011" name="Nature">
        <title>A high-resolution map of human evolutionary constraint using 29 mammals.</title>
        <authorList>
            <person name="Lindblad-Toh K."/>
            <person name="Garber M."/>
            <person name="Zuk O."/>
            <person name="Lin M.F."/>
            <person name="Parker B.J."/>
            <person name="Washietl S."/>
            <person name="Kheradpour P."/>
            <person name="Ernst J."/>
            <person name="Jordan G."/>
            <person name="Mauceli E."/>
            <person name="Ward L.D."/>
            <person name="Lowe C.B."/>
            <person name="Holloway A.K."/>
            <person name="Clamp M."/>
            <person name="Gnerre S."/>
            <person name="Alfoldi J."/>
            <person name="Beal K."/>
            <person name="Chang J."/>
            <person name="Clawson H."/>
            <person name="Cuff J."/>
            <person name="Di Palma F."/>
            <person name="Fitzgerald S."/>
            <person name="Flicek P."/>
            <person name="Guttman M."/>
            <person name="Hubisz M.J."/>
            <person name="Jaffe D.B."/>
            <person name="Jungreis I."/>
            <person name="Kent W.J."/>
            <person name="Kostka D."/>
            <person name="Lara M."/>
            <person name="Martins A.L."/>
            <person name="Massingham T."/>
            <person name="Moltke I."/>
            <person name="Raney B.J."/>
            <person name="Rasmussen M.D."/>
            <person name="Robinson J."/>
            <person name="Stark A."/>
            <person name="Vilella A.J."/>
            <person name="Wen J."/>
            <person name="Xie X."/>
            <person name="Zody M.C."/>
            <person name="Baldwin J."/>
            <person name="Bloom T."/>
            <person name="Chin C.W."/>
            <person name="Heiman D."/>
            <person name="Nicol R."/>
            <person name="Nusbaum C."/>
            <person name="Young S."/>
            <person name="Wilkinson J."/>
            <person name="Worley K.C."/>
            <person name="Kovar C.L."/>
            <person name="Muzny D.M."/>
            <person name="Gibbs R.A."/>
            <person name="Cree A."/>
            <person name="Dihn H.H."/>
            <person name="Fowler G."/>
            <person name="Jhangiani S."/>
            <person name="Joshi V."/>
            <person name="Lee S."/>
            <person name="Lewis L.R."/>
            <person name="Nazareth L.V."/>
            <person name="Okwuonu G."/>
            <person name="Santibanez J."/>
            <person name="Warren W.C."/>
            <person name="Mardis E.R."/>
            <person name="Weinstock G.M."/>
            <person name="Wilson R.K."/>
            <person name="Delehaunty K."/>
            <person name="Dooling D."/>
            <person name="Fronik C."/>
            <person name="Fulton L."/>
            <person name="Fulton B."/>
            <person name="Graves T."/>
            <person name="Minx P."/>
            <person name="Sodergren E."/>
            <person name="Birney E."/>
            <person name="Margulies E.H."/>
            <person name="Herrero J."/>
            <person name="Green E.D."/>
            <person name="Haussler D."/>
            <person name="Siepel A."/>
            <person name="Goldman N."/>
            <person name="Pollard K.S."/>
            <person name="Pedersen J.S."/>
            <person name="Lander E.S."/>
            <person name="Kellis M."/>
        </authorList>
    </citation>
    <scope>NUCLEOTIDE SEQUENCE [LARGE SCALE GENOMIC DNA]</scope>
</reference>
<keyword evidence="3" id="KW-0812">Transmembrane</keyword>
<dbReference type="SUPFAM" id="SSF53300">
    <property type="entry name" value="vWA-like"/>
    <property type="match status" value="1"/>
</dbReference>
<dbReference type="FunFam" id="3.40.50.410:FF:000012">
    <property type="entry name" value="Integrin, alpha 10"/>
    <property type="match status" value="1"/>
</dbReference>
<keyword evidence="6" id="KW-0472">Membrane</keyword>
<dbReference type="GeneTree" id="ENSGT00940000155465"/>
<evidence type="ECO:0000256" key="6">
    <source>
        <dbReference type="ARBA" id="ARBA00023136"/>
    </source>
</evidence>
<evidence type="ECO:0000256" key="7">
    <source>
        <dbReference type="ARBA" id="ARBA00023170"/>
    </source>
</evidence>
<evidence type="ECO:0000256" key="4">
    <source>
        <dbReference type="ARBA" id="ARBA00022889"/>
    </source>
</evidence>
<proteinExistence type="inferred from homology"/>
<organism evidence="11 12">
    <name type="scientific">Myotis lucifugus</name>
    <name type="common">Little brown bat</name>
    <dbReference type="NCBI Taxonomy" id="59463"/>
    <lineage>
        <taxon>Eukaryota</taxon>
        <taxon>Metazoa</taxon>
        <taxon>Chordata</taxon>
        <taxon>Craniata</taxon>
        <taxon>Vertebrata</taxon>
        <taxon>Euteleostomi</taxon>
        <taxon>Mammalia</taxon>
        <taxon>Eutheria</taxon>
        <taxon>Laurasiatheria</taxon>
        <taxon>Chiroptera</taxon>
        <taxon>Yangochiroptera</taxon>
        <taxon>Vespertilionidae</taxon>
        <taxon>Myotis</taxon>
    </lineage>
</organism>
<reference evidence="11" key="2">
    <citation type="submission" date="2025-08" db="UniProtKB">
        <authorList>
            <consortium name="Ensembl"/>
        </authorList>
    </citation>
    <scope>IDENTIFICATION</scope>
</reference>
<dbReference type="InterPro" id="IPR013519">
    <property type="entry name" value="Int_alpha_beta-p"/>
</dbReference>
<dbReference type="AlphaFoldDB" id="G1Q0C3"/>
<evidence type="ECO:0000313" key="11">
    <source>
        <dbReference type="Ensembl" id="ENSMLUP00000017155.1"/>
    </source>
</evidence>
<dbReference type="GO" id="GO:0007160">
    <property type="term" value="P:cell-matrix adhesion"/>
    <property type="evidence" value="ECO:0007669"/>
    <property type="project" value="TreeGrafter"/>
</dbReference>
<evidence type="ECO:0000256" key="5">
    <source>
        <dbReference type="ARBA" id="ARBA00023037"/>
    </source>
</evidence>
<dbReference type="GO" id="GO:0007229">
    <property type="term" value="P:integrin-mediated signaling pathway"/>
    <property type="evidence" value="ECO:0007669"/>
    <property type="project" value="UniProtKB-KW"/>
</dbReference>
<dbReference type="Ensembl" id="ENSMLUT00000024796.1">
    <property type="protein sequence ID" value="ENSMLUP00000017155.1"/>
    <property type="gene ID" value="ENSMLUG00000027775.1"/>
</dbReference>
<evidence type="ECO:0000313" key="12">
    <source>
        <dbReference type="Proteomes" id="UP000001074"/>
    </source>
</evidence>
<dbReference type="Proteomes" id="UP000001074">
    <property type="component" value="Unassembled WGS sequence"/>
</dbReference>
<keyword evidence="4" id="KW-0130">Cell adhesion</keyword>
<protein>
    <recommendedName>
        <fullName evidence="10">VWFA domain-containing protein</fullName>
    </recommendedName>
</protein>
<evidence type="ECO:0000256" key="8">
    <source>
        <dbReference type="ARBA" id="ARBA00023180"/>
    </source>
</evidence>
<evidence type="ECO:0000259" key="10">
    <source>
        <dbReference type="PROSITE" id="PS50234"/>
    </source>
</evidence>
<dbReference type="GO" id="GO:0005178">
    <property type="term" value="F:integrin binding"/>
    <property type="evidence" value="ECO:0007669"/>
    <property type="project" value="TreeGrafter"/>
</dbReference>
<feature type="repeat" description="FG-GAP" evidence="9">
    <location>
        <begin position="36"/>
        <end position="96"/>
    </location>
</feature>
<evidence type="ECO:0000256" key="3">
    <source>
        <dbReference type="ARBA" id="ARBA00022692"/>
    </source>
</evidence>
<name>G1Q0C3_MYOLU</name>
<dbReference type="EMBL" id="AAPE02061432">
    <property type="status" value="NOT_ANNOTATED_CDS"/>
    <property type="molecule type" value="Genomic_DNA"/>
</dbReference>
<dbReference type="HOGENOM" id="CLU_085241_0_0_1"/>
<dbReference type="PANTHER" id="PTHR23220">
    <property type="entry name" value="INTEGRIN ALPHA"/>
    <property type="match status" value="1"/>
</dbReference>
<evidence type="ECO:0000256" key="2">
    <source>
        <dbReference type="ARBA" id="ARBA00008054"/>
    </source>
</evidence>
<sequence>LVVGAPLETNGHQKTGDVYKCPVTHGNCTKLNLGRVTLSNVSERKDNMRLGLSLATNPKDNSFLACSPLWSHECGSSYYTTGMCSRVNSNFRFSKTVAPALQKCLAMFRKHILKQDSSQDIYMLYQVMSYFKVTICKQLYTIPPSRKVGVVQYGEDAVHEFHLNDYRSVRDVVEAASHIEQRGGTETRTAFGIEFARSEAFQKGGRKGAKKVMIVITDGESHDSPDLEKVIQQSERDNVTRYAVAVLGYYNRRGINPETFLNEIKYIASDPDDKHFFNVTDEAALKDIVDALGDRIFSLEGTNKNETSFGLEMSQTGFSSHVVE</sequence>
<dbReference type="GO" id="GO:0009897">
    <property type="term" value="C:external side of plasma membrane"/>
    <property type="evidence" value="ECO:0007669"/>
    <property type="project" value="TreeGrafter"/>
</dbReference>
<dbReference type="InParanoid" id="G1Q0C3"/>
<keyword evidence="8" id="KW-0325">Glycoprotein</keyword>
<dbReference type="GO" id="GO:0008305">
    <property type="term" value="C:integrin complex"/>
    <property type="evidence" value="ECO:0007669"/>
    <property type="project" value="TreeGrafter"/>
</dbReference>
<keyword evidence="12" id="KW-1185">Reference proteome</keyword>
<dbReference type="Pfam" id="PF00092">
    <property type="entry name" value="VWA"/>
    <property type="match status" value="1"/>
</dbReference>
<dbReference type="PROSITE" id="PS50234">
    <property type="entry name" value="VWFA"/>
    <property type="match status" value="1"/>
</dbReference>
<dbReference type="PANTHER" id="PTHR23220:SF21">
    <property type="entry name" value="INTEGRIN ALPHA-11"/>
    <property type="match status" value="1"/>
</dbReference>
<comment type="similarity">
    <text evidence="2">Belongs to the integrin alpha chain family.</text>
</comment>
<accession>G1Q0C3</accession>
<dbReference type="SMART" id="SM00327">
    <property type="entry name" value="VWA"/>
    <property type="match status" value="1"/>
</dbReference>
<keyword evidence="5" id="KW-0401">Integrin</keyword>
<dbReference type="STRING" id="59463.ENSMLUP00000017155"/>
<feature type="domain" description="VWFA" evidence="10">
    <location>
        <begin position="110"/>
        <end position="292"/>
    </location>
</feature>
<dbReference type="GO" id="GO:0033627">
    <property type="term" value="P:cell adhesion mediated by integrin"/>
    <property type="evidence" value="ECO:0007669"/>
    <property type="project" value="TreeGrafter"/>
</dbReference>
<reference evidence="11" key="3">
    <citation type="submission" date="2025-09" db="UniProtKB">
        <authorList>
            <consortium name="Ensembl"/>
        </authorList>
    </citation>
    <scope>IDENTIFICATION</scope>
</reference>
<dbReference type="SUPFAM" id="SSF69318">
    <property type="entry name" value="Integrin alpha N-terminal domain"/>
    <property type="match status" value="1"/>
</dbReference>
<dbReference type="InterPro" id="IPR002035">
    <property type="entry name" value="VWF_A"/>
</dbReference>
<dbReference type="EMBL" id="AAPE02061433">
    <property type="status" value="NOT_ANNOTATED_CDS"/>
    <property type="molecule type" value="Genomic_DNA"/>
</dbReference>
<dbReference type="GO" id="GO:0098609">
    <property type="term" value="P:cell-cell adhesion"/>
    <property type="evidence" value="ECO:0007669"/>
    <property type="project" value="TreeGrafter"/>
</dbReference>